<comment type="pathway">
    <text evidence="1">Porphyrin-containing compound metabolism; siroheme biosynthesis; sirohydrochlorin from precorrin-2: step 1/1.</text>
</comment>
<evidence type="ECO:0000256" key="6">
    <source>
        <dbReference type="ARBA" id="ARBA00047561"/>
    </source>
</evidence>
<dbReference type="GO" id="GO:0043115">
    <property type="term" value="F:precorrin-2 dehydrogenase activity"/>
    <property type="evidence" value="ECO:0007669"/>
    <property type="project" value="UniProtKB-EC"/>
</dbReference>
<reference evidence="7 8" key="1">
    <citation type="submission" date="2015-10" db="EMBL/GenBank/DDBJ databases">
        <authorList>
            <person name="Gilbert D.G."/>
        </authorList>
    </citation>
    <scope>NUCLEOTIDE SEQUENCE [LARGE SCALE GENOMIC DNA]</scope>
    <source>
        <strain evidence="7 8">ChDC F311</strain>
    </source>
</reference>
<keyword evidence="5" id="KW-0627">Porphyrin biosynthesis</keyword>
<dbReference type="RefSeq" id="WP_011016462.1">
    <property type="nucleotide sequence ID" value="NZ_CP022122.1"/>
</dbReference>
<name>A0A0M3UWB2_FUSNC</name>
<dbReference type="OMA" id="NESICRT"/>
<evidence type="ECO:0000313" key="7">
    <source>
        <dbReference type="EMBL" id="KUL98341.1"/>
    </source>
</evidence>
<dbReference type="EC" id="1.3.1.76" evidence="2"/>
<dbReference type="InterPro" id="IPR028161">
    <property type="entry name" value="Met8-like"/>
</dbReference>
<dbReference type="PATRIC" id="fig|76856.3.peg.141"/>
<dbReference type="Pfam" id="PF13241">
    <property type="entry name" value="NAD_binding_7"/>
    <property type="match status" value="1"/>
</dbReference>
<dbReference type="UniPathway" id="UPA00262">
    <property type="reaction ID" value="UER00222"/>
</dbReference>
<dbReference type="GO" id="GO:0019354">
    <property type="term" value="P:siroheme biosynthetic process"/>
    <property type="evidence" value="ECO:0007669"/>
    <property type="project" value="UniProtKB-UniPathway"/>
</dbReference>
<keyword evidence="3" id="KW-0560">Oxidoreductase</keyword>
<comment type="catalytic activity">
    <reaction evidence="6">
        <text>precorrin-2 + NAD(+) = sirohydrochlorin + NADH + 2 H(+)</text>
        <dbReference type="Rhea" id="RHEA:15613"/>
        <dbReference type="ChEBI" id="CHEBI:15378"/>
        <dbReference type="ChEBI" id="CHEBI:57540"/>
        <dbReference type="ChEBI" id="CHEBI:57945"/>
        <dbReference type="ChEBI" id="CHEBI:58351"/>
        <dbReference type="ChEBI" id="CHEBI:58827"/>
        <dbReference type="EC" id="1.3.1.76"/>
    </reaction>
</comment>
<keyword evidence="4" id="KW-0520">NAD</keyword>
<dbReference type="Proteomes" id="UP000054800">
    <property type="component" value="Unassembled WGS sequence"/>
</dbReference>
<dbReference type="InterPro" id="IPR036291">
    <property type="entry name" value="NAD(P)-bd_dom_sf"/>
</dbReference>
<evidence type="ECO:0000256" key="5">
    <source>
        <dbReference type="ARBA" id="ARBA00023244"/>
    </source>
</evidence>
<dbReference type="Gene3D" id="3.40.50.720">
    <property type="entry name" value="NAD(P)-binding Rossmann-like Domain"/>
    <property type="match status" value="1"/>
</dbReference>
<dbReference type="SUPFAM" id="SSF51735">
    <property type="entry name" value="NAD(P)-binding Rossmann-fold domains"/>
    <property type="match status" value="1"/>
</dbReference>
<dbReference type="AlphaFoldDB" id="A0A0M3UWB2"/>
<comment type="caution">
    <text evidence="7">The sequence shown here is derived from an EMBL/GenBank/DDBJ whole genome shotgun (WGS) entry which is preliminary data.</text>
</comment>
<evidence type="ECO:0000256" key="1">
    <source>
        <dbReference type="ARBA" id="ARBA00005010"/>
    </source>
</evidence>
<dbReference type="GeneID" id="79783541"/>
<dbReference type="PANTHER" id="PTHR35330:SF1">
    <property type="entry name" value="SIROHEME BIOSYNTHESIS PROTEIN MET8"/>
    <property type="match status" value="1"/>
</dbReference>
<evidence type="ECO:0000313" key="8">
    <source>
        <dbReference type="Proteomes" id="UP000054800"/>
    </source>
</evidence>
<proteinExistence type="predicted"/>
<organism evidence="7 8">
    <name type="scientific">Fusobacterium nucleatum subsp. nucleatum</name>
    <dbReference type="NCBI Taxonomy" id="76856"/>
    <lineage>
        <taxon>Bacteria</taxon>
        <taxon>Fusobacteriati</taxon>
        <taxon>Fusobacteriota</taxon>
        <taxon>Fusobacteriia</taxon>
        <taxon>Fusobacteriales</taxon>
        <taxon>Fusobacteriaceae</taxon>
        <taxon>Fusobacterium</taxon>
    </lineage>
</organism>
<gene>
    <name evidence="7" type="ORF">RO03_02075</name>
</gene>
<accession>A0A0M3UWB2</accession>
<dbReference type="OrthoDB" id="9773765at2"/>
<evidence type="ECO:0000256" key="2">
    <source>
        <dbReference type="ARBA" id="ARBA00012400"/>
    </source>
</evidence>
<evidence type="ECO:0000256" key="4">
    <source>
        <dbReference type="ARBA" id="ARBA00023027"/>
    </source>
</evidence>
<protein>
    <recommendedName>
        <fullName evidence="2">precorrin-2 dehydrogenase</fullName>
        <ecNumber evidence="2">1.3.1.76</ecNumber>
    </recommendedName>
</protein>
<dbReference type="EMBL" id="LMVH01000001">
    <property type="protein sequence ID" value="KUL98341.1"/>
    <property type="molecule type" value="Genomic_DNA"/>
</dbReference>
<sequence length="152" mass="17453">MANKFFPVSIDLNNKNVLIIGAGKIALRKTETLLNYNCNITVITKDILEEKFLELEKNNRIKIFKNQKFEEKFLENIFLVIAATDNEVLNKNISQLCMSKNVLVNNITSKDDMNVRFASIYEKDDIQIAISANANPKKAVEIKNKIKNIFEK</sequence>
<dbReference type="PANTHER" id="PTHR35330">
    <property type="entry name" value="SIROHEME BIOSYNTHESIS PROTEIN MET8"/>
    <property type="match status" value="1"/>
</dbReference>
<dbReference type="InterPro" id="IPR006367">
    <property type="entry name" value="Sirohaem_synthase_N"/>
</dbReference>
<evidence type="ECO:0000256" key="3">
    <source>
        <dbReference type="ARBA" id="ARBA00023002"/>
    </source>
</evidence>
<dbReference type="GO" id="GO:0004325">
    <property type="term" value="F:ferrochelatase activity"/>
    <property type="evidence" value="ECO:0007669"/>
    <property type="project" value="InterPro"/>
</dbReference>
<dbReference type="NCBIfam" id="TIGR01470">
    <property type="entry name" value="cysG_Nterm"/>
    <property type="match status" value="1"/>
</dbReference>